<comment type="caution">
    <text evidence="3">The sequence shown here is derived from an EMBL/GenBank/DDBJ whole genome shotgun (WGS) entry which is preliminary data.</text>
</comment>
<feature type="compositionally biased region" description="Basic and acidic residues" evidence="1">
    <location>
        <begin position="71"/>
        <end position="81"/>
    </location>
</feature>
<feature type="chain" id="PRO_5001860331" evidence="2">
    <location>
        <begin position="42"/>
        <end position="93"/>
    </location>
</feature>
<reference evidence="3" key="1">
    <citation type="submission" date="2013-05" db="EMBL/GenBank/DDBJ databases">
        <title>Draft genome sequences of six wheat associated Fusarium spp. isolates.</title>
        <authorList>
            <person name="Moolhuijzen P.M."/>
            <person name="Manners J.M."/>
            <person name="Wilcox S."/>
            <person name="Bellgard M.I."/>
            <person name="Gardiner D.M."/>
        </authorList>
    </citation>
    <scope>NUCLEOTIDE SEQUENCE</scope>
    <source>
        <strain evidence="3">CS3069</strain>
    </source>
</reference>
<feature type="signal peptide" evidence="2">
    <location>
        <begin position="1"/>
        <end position="41"/>
    </location>
</feature>
<feature type="region of interest" description="Disordered" evidence="1">
    <location>
        <begin position="36"/>
        <end position="93"/>
    </location>
</feature>
<gene>
    <name evidence="3" type="ORF">BN850_0074880</name>
</gene>
<proteinExistence type="predicted"/>
<dbReference type="EMBL" id="CBMI010002043">
    <property type="protein sequence ID" value="CEG04778.1"/>
    <property type="molecule type" value="Genomic_DNA"/>
</dbReference>
<feature type="compositionally biased region" description="Low complexity" evidence="1">
    <location>
        <begin position="36"/>
        <end position="48"/>
    </location>
</feature>
<name>A0A090MCC8_9HYPO</name>
<evidence type="ECO:0000256" key="1">
    <source>
        <dbReference type="SAM" id="MobiDB-lite"/>
    </source>
</evidence>
<evidence type="ECO:0000313" key="3">
    <source>
        <dbReference type="EMBL" id="CEG04778.1"/>
    </source>
</evidence>
<sequence>MLRDYLQAQAWPSIRVNPSWLLLLALVVRLSLWTTSPPASAGSPSATGPSGGGPPTGASGAGSFSVASKGKGNDVAEKEDAGDGNLTAAVNLI</sequence>
<organism evidence="3">
    <name type="scientific">Fusarium clavum</name>
    <dbReference type="NCBI Taxonomy" id="2594811"/>
    <lineage>
        <taxon>Eukaryota</taxon>
        <taxon>Fungi</taxon>
        <taxon>Dikarya</taxon>
        <taxon>Ascomycota</taxon>
        <taxon>Pezizomycotina</taxon>
        <taxon>Sordariomycetes</taxon>
        <taxon>Hypocreomycetidae</taxon>
        <taxon>Hypocreales</taxon>
        <taxon>Nectriaceae</taxon>
        <taxon>Fusarium</taxon>
        <taxon>Fusarium incarnatum-equiseti species complex</taxon>
    </lineage>
</organism>
<protein>
    <submittedName>
        <fullName evidence="3">WGS project CBMI000000000 data, contig CS3069_c002045</fullName>
    </submittedName>
</protein>
<keyword evidence="2" id="KW-0732">Signal</keyword>
<accession>A0A090MCC8</accession>
<dbReference type="AlphaFoldDB" id="A0A090MCC8"/>
<evidence type="ECO:0000256" key="2">
    <source>
        <dbReference type="SAM" id="SignalP"/>
    </source>
</evidence>
<feature type="compositionally biased region" description="Low complexity" evidence="1">
    <location>
        <begin position="56"/>
        <end position="70"/>
    </location>
</feature>